<proteinExistence type="predicted"/>
<dbReference type="EMBL" id="JAQLOI010000001">
    <property type="protein sequence ID" value="MDB1123413.1"/>
    <property type="molecule type" value="Genomic_DNA"/>
</dbReference>
<sequence length="204" mass="22831">MKSIKQDDHSVNPPLSVEDATETKSSLSRRDFGKFAAGLGLASVVGSSNAFAQDKPLSADKDNQPSVTPEGYEGNIAVCTVLIVKQEMEKETDDVWDRHKKWLKETHGPWGMVSYTVAKHKELKYPLKPENGETTDRIVYVIHEVYRHLEGLKKHYAECMDGNYLEDFIRICTAEGNTFTVLQGAPITHSLLPKDCDFPITFAS</sequence>
<gene>
    <name evidence="2" type="ORF">PGX00_06955</name>
</gene>
<dbReference type="RefSeq" id="WP_272133963.1">
    <property type="nucleotide sequence ID" value="NZ_JAQLOI010000001.1"/>
</dbReference>
<comment type="caution">
    <text evidence="2">The sequence shown here is derived from an EMBL/GenBank/DDBJ whole genome shotgun (WGS) entry which is preliminary data.</text>
</comment>
<feature type="region of interest" description="Disordered" evidence="1">
    <location>
        <begin position="1"/>
        <end position="27"/>
    </location>
</feature>
<protein>
    <recommendedName>
        <fullName evidence="4">Twin-arginine translocation signal domain-containing protein</fullName>
    </recommendedName>
</protein>
<name>A0ABT4YPD0_9VIBR</name>
<evidence type="ECO:0000256" key="1">
    <source>
        <dbReference type="SAM" id="MobiDB-lite"/>
    </source>
</evidence>
<feature type="compositionally biased region" description="Basic and acidic residues" evidence="1">
    <location>
        <begin position="1"/>
        <end position="10"/>
    </location>
</feature>
<accession>A0ABT4YPD0</accession>
<dbReference type="Proteomes" id="UP001210678">
    <property type="component" value="Unassembled WGS sequence"/>
</dbReference>
<evidence type="ECO:0008006" key="4">
    <source>
        <dbReference type="Google" id="ProtNLM"/>
    </source>
</evidence>
<organism evidence="2 3">
    <name type="scientific">Vibrio algarum</name>
    <dbReference type="NCBI Taxonomy" id="3020714"/>
    <lineage>
        <taxon>Bacteria</taxon>
        <taxon>Pseudomonadati</taxon>
        <taxon>Pseudomonadota</taxon>
        <taxon>Gammaproteobacteria</taxon>
        <taxon>Vibrionales</taxon>
        <taxon>Vibrionaceae</taxon>
        <taxon>Vibrio</taxon>
    </lineage>
</organism>
<keyword evidence="3" id="KW-1185">Reference proteome</keyword>
<evidence type="ECO:0000313" key="3">
    <source>
        <dbReference type="Proteomes" id="UP001210678"/>
    </source>
</evidence>
<reference evidence="2 3" key="1">
    <citation type="submission" date="2023-01" db="EMBL/GenBank/DDBJ databases">
        <title>Vibrio sp. KJ40-1 sp.nov, isolated from marine algae.</title>
        <authorList>
            <person name="Butt M."/>
            <person name="Kim J.M.J."/>
            <person name="Jeon C.O.C."/>
        </authorList>
    </citation>
    <scope>NUCLEOTIDE SEQUENCE [LARGE SCALE GENOMIC DNA]</scope>
    <source>
        <strain evidence="2 3">KJ40-1</strain>
    </source>
</reference>
<dbReference type="InterPro" id="IPR006311">
    <property type="entry name" value="TAT_signal"/>
</dbReference>
<evidence type="ECO:0000313" key="2">
    <source>
        <dbReference type="EMBL" id="MDB1123413.1"/>
    </source>
</evidence>
<dbReference type="PROSITE" id="PS51318">
    <property type="entry name" value="TAT"/>
    <property type="match status" value="1"/>
</dbReference>